<dbReference type="Proteomes" id="UP000007963">
    <property type="component" value="Unassembled WGS sequence"/>
</dbReference>
<dbReference type="RefSeq" id="XP_001213487.1">
    <property type="nucleotide sequence ID" value="XM_001213487.1"/>
</dbReference>
<dbReference type="HOGENOM" id="CLU_1396029_0_0_1"/>
<protein>
    <submittedName>
        <fullName evidence="2">Uncharacterized protein</fullName>
    </submittedName>
</protein>
<dbReference type="EMBL" id="CH476599">
    <property type="protein sequence ID" value="EAU34756.1"/>
    <property type="molecule type" value="Genomic_DNA"/>
</dbReference>
<feature type="region of interest" description="Disordered" evidence="1">
    <location>
        <begin position="57"/>
        <end position="106"/>
    </location>
</feature>
<accession>Q0CPS5</accession>
<reference evidence="3" key="1">
    <citation type="submission" date="2005-09" db="EMBL/GenBank/DDBJ databases">
        <title>Annotation of the Aspergillus terreus NIH2624 genome.</title>
        <authorList>
            <person name="Birren B.W."/>
            <person name="Lander E.S."/>
            <person name="Galagan J.E."/>
            <person name="Nusbaum C."/>
            <person name="Devon K."/>
            <person name="Henn M."/>
            <person name="Ma L.-J."/>
            <person name="Jaffe D.B."/>
            <person name="Butler J."/>
            <person name="Alvarez P."/>
            <person name="Gnerre S."/>
            <person name="Grabherr M."/>
            <person name="Kleber M."/>
            <person name="Mauceli E.W."/>
            <person name="Brockman W."/>
            <person name="Rounsley S."/>
            <person name="Young S.K."/>
            <person name="LaButti K."/>
            <person name="Pushparaj V."/>
            <person name="DeCaprio D."/>
            <person name="Crawford M."/>
            <person name="Koehrsen M."/>
            <person name="Engels R."/>
            <person name="Montgomery P."/>
            <person name="Pearson M."/>
            <person name="Howarth C."/>
            <person name="Larson L."/>
            <person name="Luoma S."/>
            <person name="White J."/>
            <person name="Alvarado L."/>
            <person name="Kodira C.D."/>
            <person name="Zeng Q."/>
            <person name="Oleary S."/>
            <person name="Yandava C."/>
            <person name="Denning D.W."/>
            <person name="Nierman W.C."/>
            <person name="Milne T."/>
            <person name="Madden K."/>
        </authorList>
    </citation>
    <scope>NUCLEOTIDE SEQUENCE [LARGE SCALE GENOMIC DNA]</scope>
    <source>
        <strain evidence="3">NIH 2624 / FGSC A1156</strain>
    </source>
</reference>
<organism evidence="2 3">
    <name type="scientific">Aspergillus terreus (strain NIH 2624 / FGSC A1156)</name>
    <dbReference type="NCBI Taxonomy" id="341663"/>
    <lineage>
        <taxon>Eukaryota</taxon>
        <taxon>Fungi</taxon>
        <taxon>Dikarya</taxon>
        <taxon>Ascomycota</taxon>
        <taxon>Pezizomycotina</taxon>
        <taxon>Eurotiomycetes</taxon>
        <taxon>Eurotiomycetidae</taxon>
        <taxon>Eurotiales</taxon>
        <taxon>Aspergillaceae</taxon>
        <taxon>Aspergillus</taxon>
        <taxon>Aspergillus subgen. Circumdati</taxon>
    </lineage>
</organism>
<feature type="compositionally biased region" description="Polar residues" evidence="1">
    <location>
        <begin position="181"/>
        <end position="195"/>
    </location>
</feature>
<evidence type="ECO:0000313" key="3">
    <source>
        <dbReference type="Proteomes" id="UP000007963"/>
    </source>
</evidence>
<feature type="region of interest" description="Disordered" evidence="1">
    <location>
        <begin position="164"/>
        <end position="195"/>
    </location>
</feature>
<dbReference type="AlphaFoldDB" id="Q0CPS5"/>
<name>Q0CPS5_ASPTN</name>
<proteinExistence type="predicted"/>
<evidence type="ECO:0000256" key="1">
    <source>
        <dbReference type="SAM" id="MobiDB-lite"/>
    </source>
</evidence>
<gene>
    <name evidence="2" type="ORF">ATEG_04309</name>
</gene>
<dbReference type="VEuPathDB" id="FungiDB:ATEG_04309"/>
<evidence type="ECO:0000313" key="2">
    <source>
        <dbReference type="EMBL" id="EAU34756.1"/>
    </source>
</evidence>
<dbReference type="GeneID" id="4319997"/>
<sequence length="195" mass="20642">MAARTAAAQTPVDPNSVIIDRSLFGSTEVHIKHSAMSHEVHLILATFFVNRLGNHSKRPDVRVSSSASSSKAKQEMNRRPTSQAEGPASELRKKGRASHPAIDATESCTDTTLRDLVAVGPRASGSSLILLVFWLINGPTGPGPVGTDEGLVEALLNSPSGRSRHMAFSGSGNHGDGENHAYSNAAAQRTVNIRD</sequence>